<evidence type="ECO:0000313" key="2">
    <source>
        <dbReference type="Proteomes" id="UP001234989"/>
    </source>
</evidence>
<proteinExistence type="predicted"/>
<protein>
    <submittedName>
        <fullName evidence="1">Uncharacterized protein</fullName>
    </submittedName>
</protein>
<gene>
    <name evidence="1" type="ORF">MTR67_035314</name>
</gene>
<sequence>MQLRVCLDHYPLHIFEVS</sequence>
<dbReference type="Proteomes" id="UP001234989">
    <property type="component" value="Chromosome 8"/>
</dbReference>
<name>A0AAF0ZM71_SOLVR</name>
<dbReference type="EMBL" id="CP133619">
    <property type="protein sequence ID" value="WMV41929.1"/>
    <property type="molecule type" value="Genomic_DNA"/>
</dbReference>
<organism evidence="1 2">
    <name type="scientific">Solanum verrucosum</name>
    <dbReference type="NCBI Taxonomy" id="315347"/>
    <lineage>
        <taxon>Eukaryota</taxon>
        <taxon>Viridiplantae</taxon>
        <taxon>Streptophyta</taxon>
        <taxon>Embryophyta</taxon>
        <taxon>Tracheophyta</taxon>
        <taxon>Spermatophyta</taxon>
        <taxon>Magnoliopsida</taxon>
        <taxon>eudicotyledons</taxon>
        <taxon>Gunneridae</taxon>
        <taxon>Pentapetalae</taxon>
        <taxon>asterids</taxon>
        <taxon>lamiids</taxon>
        <taxon>Solanales</taxon>
        <taxon>Solanaceae</taxon>
        <taxon>Solanoideae</taxon>
        <taxon>Solaneae</taxon>
        <taxon>Solanum</taxon>
    </lineage>
</organism>
<evidence type="ECO:0000313" key="1">
    <source>
        <dbReference type="EMBL" id="WMV41929.1"/>
    </source>
</evidence>
<reference evidence="1" key="1">
    <citation type="submission" date="2023-08" db="EMBL/GenBank/DDBJ databases">
        <title>A de novo genome assembly of Solanum verrucosum Schlechtendal, a Mexican diploid species geographically isolated from the other diploid A-genome species in potato relatives.</title>
        <authorList>
            <person name="Hosaka K."/>
        </authorList>
    </citation>
    <scope>NUCLEOTIDE SEQUENCE</scope>
    <source>
        <tissue evidence="1">Young leaves</tissue>
    </source>
</reference>
<accession>A0AAF0ZM71</accession>
<dbReference type="AlphaFoldDB" id="A0AAF0ZM71"/>
<keyword evidence="2" id="KW-1185">Reference proteome</keyword>